<evidence type="ECO:0000256" key="8">
    <source>
        <dbReference type="ARBA" id="ARBA00022840"/>
    </source>
</evidence>
<dbReference type="InterPro" id="IPR002013">
    <property type="entry name" value="SAC_dom"/>
</dbReference>
<dbReference type="InterPro" id="IPR043573">
    <property type="entry name" value="Fig4-like"/>
</dbReference>
<reference evidence="16" key="1">
    <citation type="submission" date="2020-11" db="EMBL/GenBank/DDBJ databases">
        <authorList>
            <person name="Tran Van P."/>
        </authorList>
    </citation>
    <scope>NUCLEOTIDE SEQUENCE</scope>
</reference>
<dbReference type="GO" id="GO:0005874">
    <property type="term" value="C:microtubule"/>
    <property type="evidence" value="ECO:0007669"/>
    <property type="project" value="UniProtKB-KW"/>
</dbReference>
<dbReference type="GO" id="GO:0016887">
    <property type="term" value="F:ATP hydrolysis activity"/>
    <property type="evidence" value="ECO:0007669"/>
    <property type="project" value="InterPro"/>
</dbReference>
<evidence type="ECO:0000313" key="17">
    <source>
        <dbReference type="Proteomes" id="UP000677054"/>
    </source>
</evidence>
<feature type="compositionally biased region" description="Basic and acidic residues" evidence="14">
    <location>
        <begin position="61"/>
        <end position="70"/>
    </location>
</feature>
<evidence type="ECO:0000256" key="6">
    <source>
        <dbReference type="ARBA" id="ARBA00022741"/>
    </source>
</evidence>
<dbReference type="Pfam" id="PF00004">
    <property type="entry name" value="AAA"/>
    <property type="match status" value="1"/>
</dbReference>
<dbReference type="Proteomes" id="UP000677054">
    <property type="component" value="Unassembled WGS sequence"/>
</dbReference>
<keyword evidence="6" id="KW-0547">Nucleotide-binding</keyword>
<feature type="compositionally biased region" description="Polar residues" evidence="14">
    <location>
        <begin position="170"/>
        <end position="180"/>
    </location>
</feature>
<dbReference type="InterPro" id="IPR027417">
    <property type="entry name" value="P-loop_NTPase"/>
</dbReference>
<evidence type="ECO:0000256" key="11">
    <source>
        <dbReference type="ARBA" id="ARBA00023175"/>
    </source>
</evidence>
<accession>A0A7R9FPT6</accession>
<feature type="region of interest" description="Disordered" evidence="14">
    <location>
        <begin position="146"/>
        <end position="196"/>
    </location>
</feature>
<organism evidence="16">
    <name type="scientific">Darwinula stevensoni</name>
    <dbReference type="NCBI Taxonomy" id="69355"/>
    <lineage>
        <taxon>Eukaryota</taxon>
        <taxon>Metazoa</taxon>
        <taxon>Ecdysozoa</taxon>
        <taxon>Arthropoda</taxon>
        <taxon>Crustacea</taxon>
        <taxon>Oligostraca</taxon>
        <taxon>Ostracoda</taxon>
        <taxon>Podocopa</taxon>
        <taxon>Podocopida</taxon>
        <taxon>Darwinulocopina</taxon>
        <taxon>Darwinuloidea</taxon>
        <taxon>Darwinulidae</taxon>
        <taxon>Darwinula</taxon>
    </lineage>
</organism>
<dbReference type="FunFam" id="1.10.8.60:FF:000022">
    <property type="entry name" value="Fidgetin like 1"/>
    <property type="match status" value="1"/>
</dbReference>
<evidence type="ECO:0000256" key="7">
    <source>
        <dbReference type="ARBA" id="ARBA00022801"/>
    </source>
</evidence>
<dbReference type="PANTHER" id="PTHR45738">
    <property type="entry name" value="POLYPHOSPHOINOSITIDE PHOSPHATASE"/>
    <property type="match status" value="1"/>
</dbReference>
<feature type="compositionally biased region" description="Basic and acidic residues" evidence="14">
    <location>
        <begin position="1897"/>
        <end position="1906"/>
    </location>
</feature>
<evidence type="ECO:0000256" key="10">
    <source>
        <dbReference type="ARBA" id="ARBA00023136"/>
    </source>
</evidence>
<evidence type="ECO:0000256" key="2">
    <source>
        <dbReference type="ARBA" id="ARBA00004308"/>
    </source>
</evidence>
<feature type="compositionally biased region" description="Low complexity" evidence="14">
    <location>
        <begin position="995"/>
        <end position="1018"/>
    </location>
</feature>
<evidence type="ECO:0000259" key="15">
    <source>
        <dbReference type="PROSITE" id="PS50275"/>
    </source>
</evidence>
<dbReference type="Gene3D" id="3.40.50.300">
    <property type="entry name" value="P-loop containing nucleotide triphosphate hydrolases"/>
    <property type="match status" value="2"/>
</dbReference>
<dbReference type="Gene3D" id="1.10.8.60">
    <property type="match status" value="1"/>
</dbReference>
<evidence type="ECO:0000256" key="3">
    <source>
        <dbReference type="ARBA" id="ARBA00006831"/>
    </source>
</evidence>
<keyword evidence="12" id="KW-0206">Cytoskeleton</keyword>
<dbReference type="InterPro" id="IPR003593">
    <property type="entry name" value="AAA+_ATPase"/>
</dbReference>
<keyword evidence="13" id="KW-0175">Coiled coil</keyword>
<dbReference type="EMBL" id="LR902453">
    <property type="protein sequence ID" value="CAD7250572.1"/>
    <property type="molecule type" value="Genomic_DNA"/>
</dbReference>
<keyword evidence="10" id="KW-0472">Membrane</keyword>
<gene>
    <name evidence="16" type="ORF">DSTB1V02_LOCUS10344</name>
</gene>
<dbReference type="PANTHER" id="PTHR45738:SF5">
    <property type="entry name" value="POLYPHOSPHOINOSITIDE PHOSPHATASE"/>
    <property type="match status" value="1"/>
</dbReference>
<dbReference type="InterPro" id="IPR041569">
    <property type="entry name" value="AAA_lid_3"/>
</dbReference>
<dbReference type="InterPro" id="IPR022780">
    <property type="entry name" value="Dynein_light_int_chain"/>
</dbReference>
<dbReference type="GO" id="GO:0046856">
    <property type="term" value="P:phosphatidylinositol dephosphorylation"/>
    <property type="evidence" value="ECO:0007669"/>
    <property type="project" value="InterPro"/>
</dbReference>
<evidence type="ECO:0000256" key="1">
    <source>
        <dbReference type="ARBA" id="ARBA00004245"/>
    </source>
</evidence>
<evidence type="ECO:0000256" key="12">
    <source>
        <dbReference type="ARBA" id="ARBA00023212"/>
    </source>
</evidence>
<feature type="region of interest" description="Disordered" evidence="14">
    <location>
        <begin position="52"/>
        <end position="80"/>
    </location>
</feature>
<feature type="region of interest" description="Disordered" evidence="14">
    <location>
        <begin position="1889"/>
        <end position="1954"/>
    </location>
</feature>
<comment type="similarity">
    <text evidence="3">Belongs to the dynein light intermediate chain family.</text>
</comment>
<evidence type="ECO:0000256" key="4">
    <source>
        <dbReference type="ARBA" id="ARBA00022490"/>
    </source>
</evidence>
<keyword evidence="5" id="KW-0493">Microtubule</keyword>
<dbReference type="PROSITE" id="PS50275">
    <property type="entry name" value="SAC"/>
    <property type="match status" value="1"/>
</dbReference>
<evidence type="ECO:0000256" key="14">
    <source>
        <dbReference type="SAM" id="MobiDB-lite"/>
    </source>
</evidence>
<dbReference type="EMBL" id="CAJPEV010002936">
    <property type="protein sequence ID" value="CAG0898470.1"/>
    <property type="molecule type" value="Genomic_DNA"/>
</dbReference>
<dbReference type="SUPFAM" id="SSF52540">
    <property type="entry name" value="P-loop containing nucleoside triphosphate hydrolases"/>
    <property type="match status" value="2"/>
</dbReference>
<keyword evidence="4" id="KW-0963">Cytoplasm</keyword>
<dbReference type="InterPro" id="IPR003959">
    <property type="entry name" value="ATPase_AAA_core"/>
</dbReference>
<dbReference type="SMART" id="SM00382">
    <property type="entry name" value="AAA"/>
    <property type="match status" value="2"/>
</dbReference>
<sequence>MAIAGKDKRNAGKQTGMDYSVSRGNVERIPATQWAGKGDMVRAYLQGLSPCHGSVSTSKGKTADRSEVLRPPRPPFGTGDKEEALALYREGVKELEKGIDIVILGKGPEYDRAERFREKMMNNLRLAQDRMKFLENMLHLHNLELETPQSAKGAEAENNEGASRRRFWQKRSTSLDSSSAKVKVGPSRGALTPSPIPIEEGSELLVSISVYDNHRRIQSFLTAIGRRFVLHRVLPRSERGPPSVFHNLTLVIGAAPPSRKGKTAADARAKPASRGGTAGSGGVTSRRPLSNGALGPPGNRLATRKPSIENLPGAKGIPSARGNRGISAASNTQRKDAGLQTRVQGLPGVDSHCAKLICDEIVTTCSSVAWDDIVGQDTAKQALHEMVILPGLRPELFTGLRTPARGLLLFGPPGNGKTLLAKAVASEAQAKFFSISASSLTSKWFGEGEKLVKALFAVAQYIQPSVIFMDEVDSLLGKRKENENDALRRLKTEFLVQRFAKRIYVSLPDKETRQKLLEALLSRESGQGKPLSGKELKRLAELTEGYSASDITELAKDAALGPIREWDPQVLKTLDAQSLRGITFQDFVESLKRVSAPSVGGGIRERSLGNMAPVRENEELPDGKNVWASILEEVQSQERVRLPSCKRILLLGENESGKTTLIAKLQANEDPKKGCGLEYAYLDVRDEYRDDHTRLGVWILDGEPSHNHLLKFSISEENFKHTTVVLVVSMMTPWSLMDSLHTWASLLQDHIDALKLEPDVIREHQRENSRRWRNYIEPGDELERAANLQVSSSTAVNGIDSEDDVKVNEEPLPENVLTRNLGLDLMVVVTKTDYMSSLEKDYDYKDEHFDFIQKHVREFCLQYGASLCYCSVKEDKNCDLLYKYLVHRIYGFPFRTPALVVEKDAVFIPSGWDSHSKISILHENMQSISPDDDYTDVIARPIPRKVASKEAEVHAEEEQVFLGRHLQLLQSSGSPAAKPAREPGQSPAGVHKTRPQSSSSPGQAGPPKKPGTPAATTSSEGVLANFFNSLLSKKTGTSNSSSPKMAEKAISRTDAAVELDRLTENSIRKAHPGSEAIRGGGCDIFTSFASNDFTREPQLPDQTLLQEKRILNALSISDREGPSCWLCEAPSRQAWHPPSGHEGSLGTRETWKMSSDVAVAPRISSVQKMALYETKARFYLVGSNQGQDKFRVLKIDRTEPHELVLIDDKGLYTQQEIRNLLSMIDVGNRPRLPTKGAGAGLCRTVSSFGIVGFIRFMEGYYIILVTKRRKVALIGYHTIYKVEDTTMIYIPHESIKIPHPDEQKYVRLFQSIDLSSNFYFSYSYDVTHSLPYNFIDASRLTVSTHLTHSIKDETLKAWCQNVAVLRQNSLFHSANCKQPQYPAFAVKARPNWVYLWNFHLIKPMEGQVHPDWVMYLTHGFVGQSNVCVFGRPYYITLIARRSNRYAGTRFLKRGSTQQGHVANEVETEQIVHDSHQSGSKTGLFTSFVQLRGSIPGHWSQDISKMVPKPPILFERADPFSETAGAHFNQLLWRYGTPVMIVNLVKKREKKRQESQLSEEYSVAVDTLNLFLPPKHRIQYISFDMARGNKLKDSNVMSRLAVIAHHCVKRTGIFMSHSPYFSLELRPDPRFRDLVAQRARTLDISKIKMGKHGSVGMVQTGVIRTNCVDCLDRTNTAQFVIGKCALAFQLYALGAIEKPELEFDSDCVRMLEMLYEDHGDVLALQYGGSQLVHRIHTYRRTAHWTAQGSDIMQTLSRYYSNAFSDADKQNAINLFLGVFIPKESKVPIWELLSDSYLHNDAALGKPLPKRSCTQWWDSEVMEHLPLAASECRKTCEIVSIEGDPHEETIDGFAELYRPKHLSNIAQLFAYTMSHSVRDFMPTFTTDTSPFVARVRPGRRAEGAKMEKNPSLTGQSSSTSTNSSSDSEADNSDGLESLDKNPSTYEEEKAGDLSTSSLADLCPSMKQVYGLEIKEPKEKDMEIYRRYTTVARATFQPRCKETESFQFKFVEPIFPKKWSSYEVEIPTVSKESRKIYEEYVLRGVHGATLPADEDVMAYIHYVSDSPDGALKSVA</sequence>
<dbReference type="GO" id="GO:0043813">
    <property type="term" value="F:phosphatidylinositol-3,5-bisphosphate 5-phosphatase activity"/>
    <property type="evidence" value="ECO:0007669"/>
    <property type="project" value="InterPro"/>
</dbReference>
<dbReference type="GO" id="GO:0005524">
    <property type="term" value="F:ATP binding"/>
    <property type="evidence" value="ECO:0007669"/>
    <property type="project" value="UniProtKB-KW"/>
</dbReference>
<keyword evidence="8" id="KW-0067">ATP-binding</keyword>
<keyword evidence="7" id="KW-0378">Hydrolase</keyword>
<dbReference type="Gene3D" id="1.20.58.80">
    <property type="entry name" value="Phosphotransferase system, lactose/cellobiose-type IIA subunit"/>
    <property type="match status" value="1"/>
</dbReference>
<feature type="region of interest" description="Disordered" evidence="14">
    <location>
        <begin position="1"/>
        <end position="24"/>
    </location>
</feature>
<evidence type="ECO:0000256" key="5">
    <source>
        <dbReference type="ARBA" id="ARBA00022701"/>
    </source>
</evidence>
<feature type="region of interest" description="Disordered" evidence="14">
    <location>
        <begin position="972"/>
        <end position="1018"/>
    </location>
</feature>
<dbReference type="GO" id="GO:0012505">
    <property type="term" value="C:endomembrane system"/>
    <property type="evidence" value="ECO:0007669"/>
    <property type="project" value="UniProtKB-SubCell"/>
</dbReference>
<keyword evidence="11" id="KW-0505">Motor protein</keyword>
<keyword evidence="9" id="KW-0243">Dynein</keyword>
<feature type="compositionally biased region" description="Low complexity" evidence="14">
    <location>
        <begin position="1907"/>
        <end position="1924"/>
    </location>
</feature>
<name>A0A7R9FPT6_9CRUS</name>
<dbReference type="OrthoDB" id="405996at2759"/>
<proteinExistence type="inferred from homology"/>
<dbReference type="Pfam" id="PF17862">
    <property type="entry name" value="AAA_lid_3"/>
    <property type="match status" value="1"/>
</dbReference>
<feature type="region of interest" description="Disordered" evidence="14">
    <location>
        <begin position="256"/>
        <end position="342"/>
    </location>
</feature>
<dbReference type="GO" id="GO:0030286">
    <property type="term" value="C:dynein complex"/>
    <property type="evidence" value="ECO:0007669"/>
    <property type="project" value="UniProtKB-KW"/>
</dbReference>
<feature type="coiled-coil region" evidence="13">
    <location>
        <begin position="110"/>
        <end position="137"/>
    </location>
</feature>
<evidence type="ECO:0000313" key="16">
    <source>
        <dbReference type="EMBL" id="CAD7250572.1"/>
    </source>
</evidence>
<dbReference type="Pfam" id="PF02383">
    <property type="entry name" value="Syja_N"/>
    <property type="match status" value="1"/>
</dbReference>
<evidence type="ECO:0000256" key="13">
    <source>
        <dbReference type="SAM" id="Coils"/>
    </source>
</evidence>
<dbReference type="Pfam" id="PF05783">
    <property type="entry name" value="DLIC"/>
    <property type="match status" value="1"/>
</dbReference>
<feature type="compositionally biased region" description="Basic and acidic residues" evidence="14">
    <location>
        <begin position="1"/>
        <end position="10"/>
    </location>
</feature>
<feature type="domain" description="SAC" evidence="15">
    <location>
        <begin position="1309"/>
        <end position="1727"/>
    </location>
</feature>
<keyword evidence="17" id="KW-1185">Reference proteome</keyword>
<evidence type="ECO:0000256" key="9">
    <source>
        <dbReference type="ARBA" id="ARBA00023017"/>
    </source>
</evidence>
<comment type="subcellular location">
    <subcellularLocation>
        <location evidence="1">Cytoplasm</location>
        <location evidence="1">Cytoskeleton</location>
    </subcellularLocation>
    <subcellularLocation>
        <location evidence="2">Endomembrane system</location>
    </subcellularLocation>
</comment>
<protein>
    <recommendedName>
        <fullName evidence="15">SAC domain-containing protein</fullName>
    </recommendedName>
</protein>
<dbReference type="FunFam" id="3.40.50.300:FF:002850">
    <property type="entry name" value="Katanin p60 ATPase-containing subunit A-like 2"/>
    <property type="match status" value="1"/>
</dbReference>